<feature type="domain" description="Tyrosinase C-terminal" evidence="4">
    <location>
        <begin position="137"/>
        <end position="198"/>
    </location>
</feature>
<dbReference type="GO" id="GO:0004497">
    <property type="term" value="F:monooxygenase activity"/>
    <property type="evidence" value="ECO:0007669"/>
    <property type="project" value="UniProtKB-KW"/>
</dbReference>
<dbReference type="InterPro" id="IPR041640">
    <property type="entry name" value="Tyrosinase_C"/>
</dbReference>
<proteinExistence type="predicted"/>
<organism evidence="5 6">
    <name type="scientific">Fusarium heterosporum</name>
    <dbReference type="NCBI Taxonomy" id="42747"/>
    <lineage>
        <taxon>Eukaryota</taxon>
        <taxon>Fungi</taxon>
        <taxon>Dikarya</taxon>
        <taxon>Ascomycota</taxon>
        <taxon>Pezizomycotina</taxon>
        <taxon>Sordariomycetes</taxon>
        <taxon>Hypocreomycetidae</taxon>
        <taxon>Hypocreales</taxon>
        <taxon>Nectriaceae</taxon>
        <taxon>Fusarium</taxon>
        <taxon>Fusarium heterosporum species complex</taxon>
    </lineage>
</organism>
<dbReference type="EMBL" id="JAAGWQ010000067">
    <property type="protein sequence ID" value="KAF5671442.1"/>
    <property type="molecule type" value="Genomic_DNA"/>
</dbReference>
<keyword evidence="6" id="KW-1185">Reference proteome</keyword>
<dbReference type="OrthoDB" id="1658288at2759"/>
<keyword evidence="3" id="KW-0503">Monooxygenase</keyword>
<dbReference type="Pfam" id="PF18132">
    <property type="entry name" value="Tyrosinase_C"/>
    <property type="match status" value="1"/>
</dbReference>
<accession>A0A8H5TL36</accession>
<comment type="caution">
    <text evidence="5">The sequence shown here is derived from an EMBL/GenBank/DDBJ whole genome shotgun (WGS) entry which is preliminary data.</text>
</comment>
<dbReference type="AlphaFoldDB" id="A0A8H5TL36"/>
<sequence length="301" mass="33826">MSEYSSSQWSLTSGTGRWGIKIGGTDYIGLTGVNNFTAANEFIANMEKPNHWYKYNPGNLSESVNRLFCYQYDDLYPKPSALNDDGTLFEEQYKIELTSYIHKTYPGSAQVIGTIRTMKGVRIPKGLSAEEGDAFQDHIINIQYDRYALQGTSYSIKFYPGGQNNVPETKYVNENYIREVFTFTAPYDESDSAEGGCANYHPIREYKEVTEYFRLRLNWKFVRHGGLERDPKDFPNTKVTILEGIAQPKYTDPKLSSAAEVKSVAGLAVNLHALEATNELEPISSKNIPEGAIVLTPAFKG</sequence>
<keyword evidence="2" id="KW-0560">Oxidoreductase</keyword>
<name>A0A8H5TL36_FUSHE</name>
<evidence type="ECO:0000256" key="3">
    <source>
        <dbReference type="ARBA" id="ARBA00023033"/>
    </source>
</evidence>
<evidence type="ECO:0000256" key="2">
    <source>
        <dbReference type="ARBA" id="ARBA00023002"/>
    </source>
</evidence>
<evidence type="ECO:0000259" key="4">
    <source>
        <dbReference type="Pfam" id="PF18132"/>
    </source>
</evidence>
<protein>
    <submittedName>
        <fullName evidence="5">Di-copper centre-containing protein</fullName>
    </submittedName>
</protein>
<comment type="cofactor">
    <cofactor evidence="1">
        <name>Cu(2+)</name>
        <dbReference type="ChEBI" id="CHEBI:29036"/>
    </cofactor>
</comment>
<evidence type="ECO:0000313" key="5">
    <source>
        <dbReference type="EMBL" id="KAF5671442.1"/>
    </source>
</evidence>
<evidence type="ECO:0000313" key="6">
    <source>
        <dbReference type="Proteomes" id="UP000567885"/>
    </source>
</evidence>
<reference evidence="5 6" key="1">
    <citation type="submission" date="2020-05" db="EMBL/GenBank/DDBJ databases">
        <title>Identification and distribution of gene clusters putatively required for synthesis of sphingolipid metabolism inhibitors in phylogenetically diverse species of the filamentous fungus Fusarium.</title>
        <authorList>
            <person name="Kim H.-S."/>
            <person name="Busman M."/>
            <person name="Brown D.W."/>
            <person name="Divon H."/>
            <person name="Uhlig S."/>
            <person name="Proctor R.H."/>
        </authorList>
    </citation>
    <scope>NUCLEOTIDE SEQUENCE [LARGE SCALE GENOMIC DNA]</scope>
    <source>
        <strain evidence="5 6">NRRL 20693</strain>
    </source>
</reference>
<dbReference type="Gene3D" id="2.60.310.20">
    <property type="match status" value="1"/>
</dbReference>
<gene>
    <name evidence="5" type="ORF">FHETE_4152</name>
</gene>
<evidence type="ECO:0000256" key="1">
    <source>
        <dbReference type="ARBA" id="ARBA00001973"/>
    </source>
</evidence>
<dbReference type="Proteomes" id="UP000567885">
    <property type="component" value="Unassembled WGS sequence"/>
</dbReference>